<dbReference type="GO" id="GO:0007165">
    <property type="term" value="P:signal transduction"/>
    <property type="evidence" value="ECO:0007669"/>
    <property type="project" value="InterPro"/>
</dbReference>
<comment type="caution">
    <text evidence="2">The sequence shown here is derived from an EMBL/GenBank/DDBJ whole genome shotgun (WGS) entry which is preliminary data.</text>
</comment>
<dbReference type="SUPFAM" id="SSF50341">
    <property type="entry name" value="CheW-like"/>
    <property type="match status" value="1"/>
</dbReference>
<dbReference type="AlphaFoldDB" id="A0A942YP77"/>
<proteinExistence type="predicted"/>
<dbReference type="InterPro" id="IPR039315">
    <property type="entry name" value="CheW"/>
</dbReference>
<dbReference type="InterPro" id="IPR002545">
    <property type="entry name" value="CheW-lke_dom"/>
</dbReference>
<dbReference type="EMBL" id="JAGYPJ010000004">
    <property type="protein sequence ID" value="MBS4202475.1"/>
    <property type="molecule type" value="Genomic_DNA"/>
</dbReference>
<evidence type="ECO:0000313" key="3">
    <source>
        <dbReference type="Proteomes" id="UP000682713"/>
    </source>
</evidence>
<evidence type="ECO:0000313" key="2">
    <source>
        <dbReference type="EMBL" id="MBS4202475.1"/>
    </source>
</evidence>
<dbReference type="SMART" id="SM00260">
    <property type="entry name" value="CheW"/>
    <property type="match status" value="1"/>
</dbReference>
<dbReference type="Pfam" id="PF01584">
    <property type="entry name" value="CheW"/>
    <property type="match status" value="1"/>
</dbReference>
<reference evidence="2 3" key="1">
    <citation type="submission" date="2021-05" db="EMBL/GenBank/DDBJ databases">
        <title>Novel Bacillus species.</title>
        <authorList>
            <person name="Liu G."/>
        </authorList>
    </citation>
    <scope>NUCLEOTIDE SEQUENCE [LARGE SCALE GENOMIC DNA]</scope>
    <source>
        <strain evidence="2 3">FJAT-49732</strain>
    </source>
</reference>
<dbReference type="InterPro" id="IPR036061">
    <property type="entry name" value="CheW-like_dom_sf"/>
</dbReference>
<keyword evidence="3" id="KW-1185">Reference proteome</keyword>
<gene>
    <name evidence="2" type="ORF">KHA93_23000</name>
</gene>
<name>A0A942YP77_9BACI</name>
<feature type="domain" description="CheW-like" evidence="1">
    <location>
        <begin position="4"/>
        <end position="142"/>
    </location>
</feature>
<dbReference type="GO" id="GO:0005829">
    <property type="term" value="C:cytosol"/>
    <property type="evidence" value="ECO:0007669"/>
    <property type="project" value="TreeGrafter"/>
</dbReference>
<dbReference type="Proteomes" id="UP000682713">
    <property type="component" value="Unassembled WGS sequence"/>
</dbReference>
<dbReference type="RefSeq" id="WP_213113262.1">
    <property type="nucleotide sequence ID" value="NZ_JAGYPJ010000004.1"/>
</dbReference>
<evidence type="ECO:0000259" key="1">
    <source>
        <dbReference type="PROSITE" id="PS50851"/>
    </source>
</evidence>
<sequence length="154" mass="17223">MKKNVRTVIFKLKNKEYGLPVNQVISIERLQHIVEVPGISESIKGITEIRGIVIPLYDLGDLLLDESIHKNEDTQIILVDINGKTVGLLVDEATDVLDIPNDSIQQIFMDGISKSYLLGIAKMDKRLITLIDINNLLFNTPLGTDELDTLKQSI</sequence>
<dbReference type="Gene3D" id="2.30.30.40">
    <property type="entry name" value="SH3 Domains"/>
    <property type="match status" value="1"/>
</dbReference>
<dbReference type="PROSITE" id="PS50851">
    <property type="entry name" value="CHEW"/>
    <property type="match status" value="1"/>
</dbReference>
<dbReference type="GO" id="GO:0006935">
    <property type="term" value="P:chemotaxis"/>
    <property type="evidence" value="ECO:0007669"/>
    <property type="project" value="InterPro"/>
</dbReference>
<accession>A0A942YP77</accession>
<organism evidence="2 3">
    <name type="scientific">Lederbergia citrisecunda</name>
    <dbReference type="NCBI Taxonomy" id="2833583"/>
    <lineage>
        <taxon>Bacteria</taxon>
        <taxon>Bacillati</taxon>
        <taxon>Bacillota</taxon>
        <taxon>Bacilli</taxon>
        <taxon>Bacillales</taxon>
        <taxon>Bacillaceae</taxon>
        <taxon>Lederbergia</taxon>
    </lineage>
</organism>
<dbReference type="Gene3D" id="2.40.50.180">
    <property type="entry name" value="CheA-289, Domain 4"/>
    <property type="match status" value="1"/>
</dbReference>
<dbReference type="PANTHER" id="PTHR22617:SF23">
    <property type="entry name" value="CHEMOTAXIS PROTEIN CHEW"/>
    <property type="match status" value="1"/>
</dbReference>
<dbReference type="PANTHER" id="PTHR22617">
    <property type="entry name" value="CHEMOTAXIS SENSOR HISTIDINE KINASE-RELATED"/>
    <property type="match status" value="1"/>
</dbReference>
<protein>
    <submittedName>
        <fullName evidence="2">Chemotaxis protein CheW</fullName>
    </submittedName>
</protein>